<reference evidence="2" key="2">
    <citation type="journal article" date="2013" name="PLoS ONE">
        <title>Genome implosion elicits host-confinement in Alcaligenaceae: evidence from the comparative genomics of Tetrathiobacter kashmirensis, a pathogen in the making.</title>
        <authorList>
            <person name="Ghosh W."/>
            <person name="Alam M."/>
            <person name="Roy C."/>
            <person name="Pyne P."/>
            <person name="George A."/>
            <person name="Chakraborty R."/>
            <person name="Majumder S."/>
            <person name="Agarwal A."/>
            <person name="Chakraborty S."/>
            <person name="Majumdar S."/>
            <person name="Gupta S.K."/>
        </authorList>
    </citation>
    <scope>NUCLEOTIDE SEQUENCE [LARGE SCALE GENOMIC DNA]</scope>
    <source>
        <strain evidence="2">WT001</strain>
    </source>
</reference>
<evidence type="ECO:0000313" key="2">
    <source>
        <dbReference type="Proteomes" id="UP000005267"/>
    </source>
</evidence>
<sequence length="46" mass="4989">MYRQLKVGLLTTGDELVPVGQSRKSSQIFNSNAPMLTALFHTLAPG</sequence>
<reference evidence="1 2" key="1">
    <citation type="journal article" date="2011" name="J. Bacteriol.">
        <title>Whole-genome shotgun sequencing of the sulfur-oxidizing chemoautotroph Tetrathiobacter kashmirensis.</title>
        <authorList>
            <person name="Ghosh W."/>
            <person name="George A."/>
            <person name="Agarwal A."/>
            <person name="Raj P."/>
            <person name="Alam M."/>
            <person name="Pyne P."/>
            <person name="Das Gupta S.K."/>
        </authorList>
    </citation>
    <scope>NUCLEOTIDE SEQUENCE [LARGE SCALE GENOMIC DNA]</scope>
    <source>
        <strain evidence="1 2">WT001</strain>
    </source>
</reference>
<dbReference type="KEGG" id="aka:TKWG_06865"/>
<gene>
    <name evidence="1" type="ordered locus">TKWG_06865</name>
</gene>
<dbReference type="SUPFAM" id="SSF53218">
    <property type="entry name" value="Molybdenum cofactor biosynthesis proteins"/>
    <property type="match status" value="1"/>
</dbReference>
<protein>
    <submittedName>
        <fullName evidence="1">Molybdenum cofactor synthesis domain-containing protein</fullName>
    </submittedName>
</protein>
<organism evidence="1 2">
    <name type="scientific">Advenella kashmirensis (strain DSM 17095 / LMG 22695 / WT001)</name>
    <name type="common">Tetrathiobacter kashmirensis</name>
    <dbReference type="NCBI Taxonomy" id="1036672"/>
    <lineage>
        <taxon>Bacteria</taxon>
        <taxon>Pseudomonadati</taxon>
        <taxon>Pseudomonadota</taxon>
        <taxon>Betaproteobacteria</taxon>
        <taxon>Burkholderiales</taxon>
        <taxon>Alcaligenaceae</taxon>
    </lineage>
</organism>
<dbReference type="STRING" id="1036672.TKWG_06865"/>
<accession>I3U9W8</accession>
<dbReference type="InterPro" id="IPR036425">
    <property type="entry name" value="MoaB/Mog-like_dom_sf"/>
</dbReference>
<dbReference type="Gene3D" id="3.40.980.10">
    <property type="entry name" value="MoaB/Mog-like domain"/>
    <property type="match status" value="1"/>
</dbReference>
<keyword evidence="2" id="KW-1185">Reference proteome</keyword>
<name>I3U9W8_ADVKW</name>
<evidence type="ECO:0000313" key="1">
    <source>
        <dbReference type="EMBL" id="AFK61806.1"/>
    </source>
</evidence>
<dbReference type="AlphaFoldDB" id="I3U9W8"/>
<dbReference type="EMBL" id="CP003555">
    <property type="protein sequence ID" value="AFK61806.1"/>
    <property type="molecule type" value="Genomic_DNA"/>
</dbReference>
<dbReference type="HOGENOM" id="CLU_3179210_0_0_4"/>
<dbReference type="Proteomes" id="UP000005267">
    <property type="component" value="Chromosome"/>
</dbReference>
<proteinExistence type="predicted"/>